<name>A0AA90Q274_9HELI</name>
<accession>A0AA90Q274</accession>
<comment type="caution">
    <text evidence="3">The sequence shown here is derived from an EMBL/GenBank/DDBJ whole genome shotgun (WGS) entry which is preliminary data.</text>
</comment>
<gene>
    <name evidence="2" type="ORF">Q5I04_02665</name>
    <name evidence="3" type="ORF">Q5I06_03595</name>
</gene>
<reference evidence="3 5" key="1">
    <citation type="submission" date="2023-07" db="EMBL/GenBank/DDBJ databases">
        <title>Unpublished Manusciprt.</title>
        <authorList>
            <person name="Aydin F."/>
            <person name="Tarhane S."/>
            <person name="Saticioglu I.B."/>
            <person name="Karakaya E."/>
            <person name="Abay S."/>
            <person name="Guran O."/>
            <person name="Bozkurt E."/>
            <person name="Uzum N."/>
            <person name="Olgun K."/>
            <person name="Jablonski D."/>
        </authorList>
    </citation>
    <scope>NUCLEOTIDE SEQUENCE</scope>
    <source>
        <strain evidence="5">faydin-H75</strain>
        <strain evidence="3">Faydin-H76</strain>
    </source>
</reference>
<dbReference type="Proteomes" id="UP001240777">
    <property type="component" value="Unassembled WGS sequence"/>
</dbReference>
<dbReference type="InterPro" id="IPR004017">
    <property type="entry name" value="Cys_rich_dom"/>
</dbReference>
<feature type="domain" description="Cysteine-rich" evidence="1">
    <location>
        <begin position="3"/>
        <end position="84"/>
    </location>
</feature>
<feature type="domain" description="Cysteine-rich" evidence="1">
    <location>
        <begin position="131"/>
        <end position="215"/>
    </location>
</feature>
<organism evidence="3 4">
    <name type="scientific">Helicobacter cappadocius</name>
    <dbReference type="NCBI Taxonomy" id="3063998"/>
    <lineage>
        <taxon>Bacteria</taxon>
        <taxon>Pseudomonadati</taxon>
        <taxon>Campylobacterota</taxon>
        <taxon>Epsilonproteobacteria</taxon>
        <taxon>Campylobacterales</taxon>
        <taxon>Helicobacteraceae</taxon>
        <taxon>Helicobacter</taxon>
    </lineage>
</organism>
<dbReference type="EMBL" id="JAUYZK010000004">
    <property type="protein sequence ID" value="MDP2538858.1"/>
    <property type="molecule type" value="Genomic_DNA"/>
</dbReference>
<reference evidence="2" key="2">
    <citation type="submission" date="2023-07" db="EMBL/GenBank/DDBJ databases">
        <authorList>
            <person name="Aydin F."/>
            <person name="Tarhane S."/>
            <person name="Saticioglu I.B."/>
            <person name="Karakaya E."/>
            <person name="Abay S."/>
            <person name="Guran O."/>
            <person name="Bozkurt E."/>
            <person name="Uzum N."/>
            <person name="Olgun K."/>
            <person name="Jablonski D."/>
        </authorList>
    </citation>
    <scope>NUCLEOTIDE SEQUENCE</scope>
    <source>
        <strain evidence="2">Faydin-H75</strain>
    </source>
</reference>
<dbReference type="GO" id="GO:0005829">
    <property type="term" value="C:cytosol"/>
    <property type="evidence" value="ECO:0007669"/>
    <property type="project" value="TreeGrafter"/>
</dbReference>
<sequence length="247" mass="27857">MKVYFFSTCLGGIAYSDTCVNAIKLLQKEGVEVVFKKDQTCCGQPSYNSGYYDESRKVALYNINLFEGDYPIIVPSGSCAGMMKHDYLELFEGHKDYKRAEDFCERIFELSEFLDKKLGVRYEDKGMPIKITWHSNCHALRVAKSIESSKSLLRSLKNVELIELEREEECCGFGGTFSVKEPEISQAMVNEKIADIHSKNIDYLIAGDAGCLLNISGAMEKMGSKVKTEHLYDFLAKRVGISEGDLR</sequence>
<evidence type="ECO:0000313" key="4">
    <source>
        <dbReference type="Proteomes" id="UP001177258"/>
    </source>
</evidence>
<dbReference type="EMBL" id="JAUPEV010000003">
    <property type="protein sequence ID" value="MDO7252815.1"/>
    <property type="molecule type" value="Genomic_DNA"/>
</dbReference>
<dbReference type="GO" id="GO:0016491">
    <property type="term" value="F:oxidoreductase activity"/>
    <property type="evidence" value="ECO:0007669"/>
    <property type="project" value="UniProtKB-ARBA"/>
</dbReference>
<protein>
    <submittedName>
        <fullName evidence="3">(Fe-S)-binding protein</fullName>
    </submittedName>
</protein>
<dbReference type="PANTHER" id="PTHR30296:SF0">
    <property type="entry name" value="LACTATE UTILIZATION PROTEIN A"/>
    <property type="match status" value="1"/>
</dbReference>
<evidence type="ECO:0000259" key="1">
    <source>
        <dbReference type="Pfam" id="PF02754"/>
    </source>
</evidence>
<dbReference type="AlphaFoldDB" id="A0AA90Q274"/>
<dbReference type="PANTHER" id="PTHR30296">
    <property type="entry name" value="UNCHARACTERIZED PROTEIN YKGE"/>
    <property type="match status" value="1"/>
</dbReference>
<evidence type="ECO:0000313" key="5">
    <source>
        <dbReference type="Proteomes" id="UP001240777"/>
    </source>
</evidence>
<evidence type="ECO:0000313" key="2">
    <source>
        <dbReference type="EMBL" id="MDO7252815.1"/>
    </source>
</evidence>
<dbReference type="RefSeq" id="WP_305516660.1">
    <property type="nucleotide sequence ID" value="NZ_JAUPEV010000003.1"/>
</dbReference>
<evidence type="ECO:0000313" key="3">
    <source>
        <dbReference type="EMBL" id="MDP2538858.1"/>
    </source>
</evidence>
<dbReference type="Proteomes" id="UP001177258">
    <property type="component" value="Unassembled WGS sequence"/>
</dbReference>
<reference evidence="2 4" key="3">
    <citation type="journal article" date="2024" name="Syst. Appl. Microbiol.">
        <title>Helicobacter cappadocius sp. nov., from lizards: The first psychrotrophic Helicobacter species.</title>
        <authorList>
            <person name="Aydin F."/>
            <person name="Tarhane S."/>
            <person name="Karakaya E."/>
            <person name="Abay S."/>
            <person name="Kayman T."/>
            <person name="Guran O."/>
            <person name="Bozkurt E."/>
            <person name="Uzum N."/>
            <person name="Avci A."/>
            <person name="Olgun K."/>
            <person name="Jablonski D."/>
            <person name="Guran C."/>
            <person name="Burcin Saticioglu I."/>
        </authorList>
    </citation>
    <scope>NUCLEOTIDE SEQUENCE [LARGE SCALE GENOMIC DNA]</scope>
    <source>
        <strain evidence="2">Faydin-H75</strain>
        <strain evidence="4">faydin-H76</strain>
    </source>
</reference>
<keyword evidence="5" id="KW-1185">Reference proteome</keyword>
<dbReference type="Pfam" id="PF02754">
    <property type="entry name" value="CCG"/>
    <property type="match status" value="2"/>
</dbReference>
<proteinExistence type="predicted"/>